<dbReference type="Proteomes" id="UP000012589">
    <property type="component" value="Unassembled WGS sequence"/>
</dbReference>
<feature type="region of interest" description="Disordered" evidence="1">
    <location>
        <begin position="78"/>
        <end position="111"/>
    </location>
</feature>
<keyword evidence="2" id="KW-0812">Transmembrane</keyword>
<dbReference type="EMBL" id="AQFT01000107">
    <property type="protein sequence ID" value="EMZ23416.1"/>
    <property type="molecule type" value="Genomic_DNA"/>
</dbReference>
<name>N2A5D7_9FIRM</name>
<keyword evidence="2" id="KW-1133">Transmembrane helix</keyword>
<feature type="transmembrane region" description="Helical" evidence="2">
    <location>
        <begin position="123"/>
        <end position="142"/>
    </location>
</feature>
<evidence type="ECO:0000313" key="3">
    <source>
        <dbReference type="EMBL" id="EMZ23416.1"/>
    </source>
</evidence>
<evidence type="ECO:0000256" key="1">
    <source>
        <dbReference type="SAM" id="MobiDB-lite"/>
    </source>
</evidence>
<evidence type="ECO:0000313" key="4">
    <source>
        <dbReference type="Proteomes" id="UP000012589"/>
    </source>
</evidence>
<protein>
    <submittedName>
        <fullName evidence="3">Uncharacterized protein</fullName>
    </submittedName>
</protein>
<reference evidence="3 4" key="1">
    <citation type="journal article" date="2014" name="Genome Announc.">
        <title>Draft genome sequences of the altered schaedler flora, a defined bacterial community from gnotobiotic mice.</title>
        <authorList>
            <person name="Wannemuehler M.J."/>
            <person name="Overstreet A.M."/>
            <person name="Ward D.V."/>
            <person name="Phillips G.J."/>
        </authorList>
    </citation>
    <scope>NUCLEOTIDE SEQUENCE [LARGE SCALE GENOMIC DNA]</scope>
    <source>
        <strain evidence="3 4">ASF492</strain>
    </source>
</reference>
<dbReference type="HOGENOM" id="CLU_582338_0_0_9"/>
<sequence>MAQEKKYKLGELEFETEQEYREAAADLKRIKGLVDKYNVEDSQQAKKILASIKAHPETFRSPYGRKFVAKLEKAANGTAAPMSGINTEKTEKKERRKKEKPAKIKRSGSDGEGKGKFQIFTPLNFAIGVVIIACVIVFSIFAPRLFSLNSSGDSNGDIRRNMVSAYAKSQAELKAQLYTYYFSVVGQTEEEAQKDAQEGMSYYVLDLSDRTVSTMTDSEISDIYKQLVEGGDIQNSSFVEPSEITVLKDKLLAAGLSGNTGNGVEGETAVEAAINSIMDYQYRIYTSLCSQYELLGNSKENAQAFADEDLSAMFGEVIFDYKMTIEDKQSYFDSFVKRGLIKDNQIVRFSSDPTAYNLPELTPAIEVSFMGEEAVAYRSSMTSYAPAASVFYEIRSGKKKGYLCFRNNGGNTDYIPLDDDTSVTAQGDFFMTVGSETRSGKWFYNKQNIGILINGDQSSYISYVHDLTY</sequence>
<proteinExistence type="predicted"/>
<dbReference type="PATRIC" id="fig|1235802.3.peg.3783"/>
<dbReference type="AlphaFoldDB" id="N2A5D7"/>
<keyword evidence="2" id="KW-0472">Membrane</keyword>
<accession>N2A5D7</accession>
<gene>
    <name evidence="3" type="ORF">C823_03587</name>
</gene>
<organism evidence="3 4">
    <name type="scientific">Eubacterium plexicaudatum ASF492</name>
    <dbReference type="NCBI Taxonomy" id="1235802"/>
    <lineage>
        <taxon>Bacteria</taxon>
        <taxon>Bacillati</taxon>
        <taxon>Bacillota</taxon>
        <taxon>Clostridia</taxon>
        <taxon>Eubacteriales</taxon>
        <taxon>Eubacteriaceae</taxon>
        <taxon>Eubacterium</taxon>
    </lineage>
</organism>
<feature type="compositionally biased region" description="Basic residues" evidence="1">
    <location>
        <begin position="94"/>
        <end position="106"/>
    </location>
</feature>
<evidence type="ECO:0000256" key="2">
    <source>
        <dbReference type="SAM" id="Phobius"/>
    </source>
</evidence>
<comment type="caution">
    <text evidence="3">The sequence shown here is derived from an EMBL/GenBank/DDBJ whole genome shotgun (WGS) entry which is preliminary data.</text>
</comment>
<keyword evidence="4" id="KW-1185">Reference proteome</keyword>